<dbReference type="InterPro" id="IPR036365">
    <property type="entry name" value="PGBD-like_sf"/>
</dbReference>
<evidence type="ECO:0000313" key="2">
    <source>
        <dbReference type="EMBL" id="SDM47826.1"/>
    </source>
</evidence>
<dbReference type="RefSeq" id="WP_090232055.1">
    <property type="nucleotide sequence ID" value="NZ_FNHW01000001.1"/>
</dbReference>
<protein>
    <submittedName>
        <fullName evidence="2">Putative peptidoglycan binding domain-containing protein</fullName>
    </submittedName>
</protein>
<dbReference type="InterPro" id="IPR002477">
    <property type="entry name" value="Peptidoglycan-bd-like"/>
</dbReference>
<evidence type="ECO:0000313" key="3">
    <source>
        <dbReference type="Proteomes" id="UP000199544"/>
    </source>
</evidence>
<proteinExistence type="predicted"/>
<accession>A0A1G9TJA0</accession>
<sequence>MEGKFVRGFVCTNQQKGDGIVKKIVASMVIVLLAWGISFSPASASAPGFHHPADWDKNSILRKDARGVEVKNMQYLINVLRFYTDSSVIDSDGIFGPKTEAAVKKYQKTHNLVVDGVVGPRTWDSFSQYIEKRGTNTYGAGGYMALRIHWKYDSSNFYAPSKAYIYGNGDTLTDSYRLYAN</sequence>
<dbReference type="SUPFAM" id="SSF47090">
    <property type="entry name" value="PGBD-like"/>
    <property type="match status" value="1"/>
</dbReference>
<dbReference type="Pfam" id="PF01471">
    <property type="entry name" value="PG_binding_1"/>
    <property type="match status" value="1"/>
</dbReference>
<organism evidence="2 3">
    <name type="scientific">Fictibacillus solisalsi</name>
    <dbReference type="NCBI Taxonomy" id="459525"/>
    <lineage>
        <taxon>Bacteria</taxon>
        <taxon>Bacillati</taxon>
        <taxon>Bacillota</taxon>
        <taxon>Bacilli</taxon>
        <taxon>Bacillales</taxon>
        <taxon>Fictibacillaceae</taxon>
        <taxon>Fictibacillus</taxon>
    </lineage>
</organism>
<name>A0A1G9TJA0_9BACL</name>
<reference evidence="3" key="1">
    <citation type="submission" date="2016-10" db="EMBL/GenBank/DDBJ databases">
        <authorList>
            <person name="Varghese N."/>
            <person name="Submissions S."/>
        </authorList>
    </citation>
    <scope>NUCLEOTIDE SEQUENCE [LARGE SCALE GENOMIC DNA]</scope>
    <source>
        <strain evidence="3">CGMCC 1.6854</strain>
    </source>
</reference>
<dbReference type="EMBL" id="FNHW01000001">
    <property type="protein sequence ID" value="SDM47826.1"/>
    <property type="molecule type" value="Genomic_DNA"/>
</dbReference>
<dbReference type="STRING" id="459525.SAMN04488137_0329"/>
<dbReference type="Proteomes" id="UP000199544">
    <property type="component" value="Unassembled WGS sequence"/>
</dbReference>
<feature type="domain" description="Peptidoglycan binding-like" evidence="1">
    <location>
        <begin position="67"/>
        <end position="124"/>
    </location>
</feature>
<dbReference type="Gene3D" id="1.10.101.10">
    <property type="entry name" value="PGBD-like superfamily/PGBD"/>
    <property type="match status" value="1"/>
</dbReference>
<gene>
    <name evidence="2" type="ORF">SAMN04488137_0329</name>
</gene>
<keyword evidence="3" id="KW-1185">Reference proteome</keyword>
<dbReference type="AlphaFoldDB" id="A0A1G9TJA0"/>
<dbReference type="InterPro" id="IPR036366">
    <property type="entry name" value="PGBDSf"/>
</dbReference>
<evidence type="ECO:0000259" key="1">
    <source>
        <dbReference type="Pfam" id="PF01471"/>
    </source>
</evidence>
<dbReference type="OrthoDB" id="9812621at2"/>